<organism evidence="3 4">
    <name type="scientific">Chara braunii</name>
    <name type="common">Braun's stonewort</name>
    <dbReference type="NCBI Taxonomy" id="69332"/>
    <lineage>
        <taxon>Eukaryota</taxon>
        <taxon>Viridiplantae</taxon>
        <taxon>Streptophyta</taxon>
        <taxon>Charophyceae</taxon>
        <taxon>Charales</taxon>
        <taxon>Characeae</taxon>
        <taxon>Chara</taxon>
    </lineage>
</organism>
<dbReference type="OrthoDB" id="6142323at2759"/>
<dbReference type="EMBL" id="BFEA01000195">
    <property type="protein sequence ID" value="GBG74042.1"/>
    <property type="molecule type" value="Genomic_DNA"/>
</dbReference>
<name>A0A388KVN9_CHABU</name>
<comment type="caution">
    <text evidence="3">The sequence shown here is derived from an EMBL/GenBank/DDBJ whole genome shotgun (WGS) entry which is preliminary data.</text>
</comment>
<dbReference type="InterPro" id="IPR000477">
    <property type="entry name" value="RT_dom"/>
</dbReference>
<evidence type="ECO:0000313" key="3">
    <source>
        <dbReference type="EMBL" id="GBG74042.1"/>
    </source>
</evidence>
<protein>
    <recommendedName>
        <fullName evidence="2">Reverse transcriptase domain-containing protein</fullName>
    </recommendedName>
</protein>
<gene>
    <name evidence="3" type="ORF">CBR_g17752</name>
</gene>
<evidence type="ECO:0000313" key="4">
    <source>
        <dbReference type="Proteomes" id="UP000265515"/>
    </source>
</evidence>
<reference evidence="3 4" key="1">
    <citation type="journal article" date="2018" name="Cell">
        <title>The Chara Genome: Secondary Complexity and Implications for Plant Terrestrialization.</title>
        <authorList>
            <person name="Nishiyama T."/>
            <person name="Sakayama H."/>
            <person name="Vries J.D."/>
            <person name="Buschmann H."/>
            <person name="Saint-Marcoux D."/>
            <person name="Ullrich K.K."/>
            <person name="Haas F.B."/>
            <person name="Vanderstraeten L."/>
            <person name="Becker D."/>
            <person name="Lang D."/>
            <person name="Vosolsobe S."/>
            <person name="Rombauts S."/>
            <person name="Wilhelmsson P.K.I."/>
            <person name="Janitza P."/>
            <person name="Kern R."/>
            <person name="Heyl A."/>
            <person name="Rumpler F."/>
            <person name="Villalobos L.I.A.C."/>
            <person name="Clay J.M."/>
            <person name="Skokan R."/>
            <person name="Toyoda A."/>
            <person name="Suzuki Y."/>
            <person name="Kagoshima H."/>
            <person name="Schijlen E."/>
            <person name="Tajeshwar N."/>
            <person name="Catarino B."/>
            <person name="Hetherington A.J."/>
            <person name="Saltykova A."/>
            <person name="Bonnot C."/>
            <person name="Breuninger H."/>
            <person name="Symeonidi A."/>
            <person name="Radhakrishnan G.V."/>
            <person name="Van Nieuwerburgh F."/>
            <person name="Deforce D."/>
            <person name="Chang C."/>
            <person name="Karol K.G."/>
            <person name="Hedrich R."/>
            <person name="Ulvskov P."/>
            <person name="Glockner G."/>
            <person name="Delwiche C.F."/>
            <person name="Petrasek J."/>
            <person name="Van de Peer Y."/>
            <person name="Friml J."/>
            <person name="Beilby M."/>
            <person name="Dolan L."/>
            <person name="Kohara Y."/>
            <person name="Sugano S."/>
            <person name="Fujiyama A."/>
            <person name="Delaux P.-M."/>
            <person name="Quint M."/>
            <person name="TheiBen G."/>
            <person name="Hagemann M."/>
            <person name="Harholt J."/>
            <person name="Dunand C."/>
            <person name="Zachgo S."/>
            <person name="Langdale J."/>
            <person name="Maumus F."/>
            <person name="Straeten D.V.D."/>
            <person name="Gould S.B."/>
            <person name="Rensing S.A."/>
        </authorList>
    </citation>
    <scope>NUCLEOTIDE SEQUENCE [LARGE SCALE GENOMIC DNA]</scope>
    <source>
        <strain evidence="3 4">S276</strain>
    </source>
</reference>
<dbReference type="AlphaFoldDB" id="A0A388KVN9"/>
<evidence type="ECO:0000256" key="1">
    <source>
        <dbReference type="SAM" id="MobiDB-lite"/>
    </source>
</evidence>
<accession>A0A388KVN9</accession>
<dbReference type="Proteomes" id="UP000265515">
    <property type="component" value="Unassembled WGS sequence"/>
</dbReference>
<feature type="region of interest" description="Disordered" evidence="1">
    <location>
        <begin position="18"/>
        <end position="59"/>
    </location>
</feature>
<dbReference type="SUPFAM" id="SSF56672">
    <property type="entry name" value="DNA/RNA polymerases"/>
    <property type="match status" value="1"/>
</dbReference>
<evidence type="ECO:0000259" key="2">
    <source>
        <dbReference type="PROSITE" id="PS50878"/>
    </source>
</evidence>
<dbReference type="Pfam" id="PF00078">
    <property type="entry name" value="RVT_1"/>
    <property type="match status" value="1"/>
</dbReference>
<dbReference type="InterPro" id="IPR043502">
    <property type="entry name" value="DNA/RNA_pol_sf"/>
</dbReference>
<dbReference type="Gramene" id="GBG74042">
    <property type="protein sequence ID" value="GBG74042"/>
    <property type="gene ID" value="CBR_g17752"/>
</dbReference>
<sequence>MTSLIRIVLGLVNPCRRGEEADEAEGEEQEAEEEEVVREERRVSGSVVGGNEARGGSVEKHRQKASVALPHQRQLLDLPLTLQELQEAVKSMARGKTPRDDGLLVEFYEATWEQVGPILLRIFNKVLEGGRLTEDMYRGTITLVYKKGDKQNVRNWRPISLLNVAYKILAEALSRRLAKVLPELVCADYGAFMKGRSIAENILVAMGALEVISKEKRQVMVAMLDLEKAYDRVNWSFVLATLEYMNFGAPFPSWIDAMYCHSTASMLVNRRQSQNFELSRSLKQGCLMTPLLFVLQMEVFLNSLQTTPLVKGLRLRDEVEPGMHAVPDQMDGDQRQAAANPFVGQGTADAAMRDHRLVLRTPVKQRRMNEDGDGQIMREEEEGDIDFFAITTSSASAATQGVTVQGPLPPPSNMQKAPLAAQPSSSQVGASMIRHQLVLLYFMLSPQGCKFMARRTDNGQLAIPAIAVSASPTTKEAIKGIATTFIADCFPFRLIPGLRIGRKTTATAAGGSWHFSIVMLDVKVGLDAAALLTTQGVVWLSSTWLASTATEELQDIYLTDDVNAKFVADFCNMLATDKQPHYADSC</sequence>
<keyword evidence="4" id="KW-1185">Reference proteome</keyword>
<dbReference type="PROSITE" id="PS50878">
    <property type="entry name" value="RT_POL"/>
    <property type="match status" value="1"/>
</dbReference>
<proteinExistence type="predicted"/>
<feature type="compositionally biased region" description="Acidic residues" evidence="1">
    <location>
        <begin position="20"/>
        <end position="37"/>
    </location>
</feature>
<feature type="domain" description="Reverse transcriptase" evidence="2">
    <location>
        <begin position="125"/>
        <end position="392"/>
    </location>
</feature>
<feature type="region of interest" description="Disordered" evidence="1">
    <location>
        <begin position="401"/>
        <end position="422"/>
    </location>
</feature>
<dbReference type="PANTHER" id="PTHR19446">
    <property type="entry name" value="REVERSE TRANSCRIPTASES"/>
    <property type="match status" value="1"/>
</dbReference>
<dbReference type="CDD" id="cd01650">
    <property type="entry name" value="RT_nLTR_like"/>
    <property type="match status" value="1"/>
</dbReference>